<dbReference type="AlphaFoldDB" id="A0A285V667"/>
<dbReference type="SUPFAM" id="SSF53639">
    <property type="entry name" value="AraD/HMP-PK domain-like"/>
    <property type="match status" value="1"/>
</dbReference>
<proteinExistence type="predicted"/>
<name>A0A285V667_9ACTN</name>
<dbReference type="InterPro" id="IPR036409">
    <property type="entry name" value="Aldolase_II/adducin_N_sf"/>
</dbReference>
<evidence type="ECO:0000313" key="4">
    <source>
        <dbReference type="EMBL" id="SOC49503.1"/>
    </source>
</evidence>
<reference evidence="5" key="1">
    <citation type="submission" date="2017-08" db="EMBL/GenBank/DDBJ databases">
        <authorList>
            <person name="Varghese N."/>
            <person name="Submissions S."/>
        </authorList>
    </citation>
    <scope>NUCLEOTIDE SEQUENCE [LARGE SCALE GENOMIC DNA]</scope>
    <source>
        <strain evidence="5">DSM 4725</strain>
    </source>
</reference>
<dbReference type="InterPro" id="IPR001303">
    <property type="entry name" value="Aldolase_II/adducin_N"/>
</dbReference>
<dbReference type="GO" id="GO:0016832">
    <property type="term" value="F:aldehyde-lyase activity"/>
    <property type="evidence" value="ECO:0007669"/>
    <property type="project" value="TreeGrafter"/>
</dbReference>
<sequence>MTITHRITPGLGSSAELRKLVALGCRVLAFRGLAEDILGHISVRTASNELLVRCRGPQERGLLFTGCADVHAASLDAQSDLPPGFSAPNELPIHTEVLRARPDVQAVVHVHPPAVVAADLAGLPLRPIVGAYNIPAMRMAQAGIPIYPRGVLINRPELGRDVARALGDRPACILRGHGIVATGESVEQAVVRALNLDALARMTLQASSFGTTPPELSAEDIAAMPDLGSAFNDAQVWAYNIRRLEHADLAGDL</sequence>
<protein>
    <submittedName>
        <fullName evidence="4">3,4-dihydroxyphthalate decarboxylase</fullName>
    </submittedName>
</protein>
<dbReference type="Gene3D" id="3.40.225.10">
    <property type="entry name" value="Class II aldolase/adducin N-terminal domain"/>
    <property type="match status" value="1"/>
</dbReference>
<keyword evidence="5" id="KW-1185">Reference proteome</keyword>
<gene>
    <name evidence="4" type="ORF">SAMN05660748_2230</name>
</gene>
<dbReference type="EMBL" id="OBQI01000003">
    <property type="protein sequence ID" value="SOC49503.1"/>
    <property type="molecule type" value="Genomic_DNA"/>
</dbReference>
<dbReference type="GO" id="GO:0046872">
    <property type="term" value="F:metal ion binding"/>
    <property type="evidence" value="ECO:0007669"/>
    <property type="project" value="UniProtKB-KW"/>
</dbReference>
<evidence type="ECO:0000259" key="3">
    <source>
        <dbReference type="SMART" id="SM01007"/>
    </source>
</evidence>
<dbReference type="GO" id="GO:0005829">
    <property type="term" value="C:cytosol"/>
    <property type="evidence" value="ECO:0007669"/>
    <property type="project" value="TreeGrafter"/>
</dbReference>
<dbReference type="PANTHER" id="PTHR22789:SF0">
    <property type="entry name" value="3-OXO-TETRONATE 4-PHOSPHATE DECARBOXYLASE-RELATED"/>
    <property type="match status" value="1"/>
</dbReference>
<evidence type="ECO:0000313" key="5">
    <source>
        <dbReference type="Proteomes" id="UP000219435"/>
    </source>
</evidence>
<dbReference type="SMART" id="SM01007">
    <property type="entry name" value="Aldolase_II"/>
    <property type="match status" value="1"/>
</dbReference>
<evidence type="ECO:0000256" key="2">
    <source>
        <dbReference type="ARBA" id="ARBA00023239"/>
    </source>
</evidence>
<keyword evidence="2" id="KW-0456">Lyase</keyword>
<keyword evidence="1" id="KW-0479">Metal-binding</keyword>
<dbReference type="RefSeq" id="WP_217991535.1">
    <property type="nucleotide sequence ID" value="NZ_OBQI01000003.1"/>
</dbReference>
<accession>A0A285V667</accession>
<dbReference type="Pfam" id="PF00596">
    <property type="entry name" value="Aldolase_II"/>
    <property type="match status" value="1"/>
</dbReference>
<dbReference type="InterPro" id="IPR050197">
    <property type="entry name" value="Aldolase_class_II_sugar_metab"/>
</dbReference>
<evidence type="ECO:0000256" key="1">
    <source>
        <dbReference type="ARBA" id="ARBA00022723"/>
    </source>
</evidence>
<feature type="domain" description="Class II aldolase/adducin N-terminal" evidence="3">
    <location>
        <begin position="19"/>
        <end position="204"/>
    </location>
</feature>
<organism evidence="4 5">
    <name type="scientific">Blastococcus aggregatus</name>
    <dbReference type="NCBI Taxonomy" id="38502"/>
    <lineage>
        <taxon>Bacteria</taxon>
        <taxon>Bacillati</taxon>
        <taxon>Actinomycetota</taxon>
        <taxon>Actinomycetes</taxon>
        <taxon>Geodermatophilales</taxon>
        <taxon>Geodermatophilaceae</taxon>
        <taxon>Blastococcus</taxon>
    </lineage>
</organism>
<dbReference type="PANTHER" id="PTHR22789">
    <property type="entry name" value="FUCULOSE PHOSPHATE ALDOLASE"/>
    <property type="match status" value="1"/>
</dbReference>
<dbReference type="Proteomes" id="UP000219435">
    <property type="component" value="Unassembled WGS sequence"/>
</dbReference>
<dbReference type="GO" id="GO:0019323">
    <property type="term" value="P:pentose catabolic process"/>
    <property type="evidence" value="ECO:0007669"/>
    <property type="project" value="TreeGrafter"/>
</dbReference>